<dbReference type="Gene3D" id="2.60.40.10">
    <property type="entry name" value="Immunoglobulins"/>
    <property type="match status" value="1"/>
</dbReference>
<feature type="compositionally biased region" description="Basic and acidic residues" evidence="2">
    <location>
        <begin position="1579"/>
        <end position="1588"/>
    </location>
</feature>
<feature type="domain" description="Fibronectin type-III" evidence="4">
    <location>
        <begin position="758"/>
        <end position="877"/>
    </location>
</feature>
<feature type="domain" description="Fibronectin type-III" evidence="4">
    <location>
        <begin position="883"/>
        <end position="1010"/>
    </location>
</feature>
<feature type="domain" description="Fibronectin type-III" evidence="4">
    <location>
        <begin position="657"/>
        <end position="734"/>
    </location>
</feature>
<feature type="region of interest" description="Disordered" evidence="2">
    <location>
        <begin position="1956"/>
        <end position="1978"/>
    </location>
</feature>
<name>A0A9W6TSA2_9STRA</name>
<dbReference type="PANTHER" id="PTHR13817:SF166">
    <property type="entry name" value="NEURONAL IGCAM-RELATED"/>
    <property type="match status" value="1"/>
</dbReference>
<feature type="domain" description="Fibronectin type-III" evidence="4">
    <location>
        <begin position="316"/>
        <end position="456"/>
    </location>
</feature>
<feature type="region of interest" description="Disordered" evidence="2">
    <location>
        <begin position="1077"/>
        <end position="1098"/>
    </location>
</feature>
<feature type="region of interest" description="Disordered" evidence="2">
    <location>
        <begin position="24"/>
        <end position="46"/>
    </location>
</feature>
<feature type="signal peptide" evidence="3">
    <location>
        <begin position="1"/>
        <end position="21"/>
    </location>
</feature>
<keyword evidence="3" id="KW-0732">Signal</keyword>
<comment type="caution">
    <text evidence="5">The sequence shown here is derived from an EMBL/GenBank/DDBJ whole genome shotgun (WGS) entry which is preliminary data.</text>
</comment>
<feature type="domain" description="Fibronectin type-III" evidence="4">
    <location>
        <begin position="472"/>
        <end position="615"/>
    </location>
</feature>
<feature type="compositionally biased region" description="Polar residues" evidence="2">
    <location>
        <begin position="1956"/>
        <end position="1975"/>
    </location>
</feature>
<dbReference type="InterPro" id="IPR050964">
    <property type="entry name" value="Striated_Muscle_Regulatory"/>
</dbReference>
<feature type="chain" id="PRO_5040988177" evidence="3">
    <location>
        <begin position="22"/>
        <end position="2108"/>
    </location>
</feature>
<gene>
    <name evidence="5" type="ORF">Plil01_000679800</name>
</gene>
<reference evidence="5" key="1">
    <citation type="submission" date="2023-04" db="EMBL/GenBank/DDBJ databases">
        <title>Phytophthora lilii NBRC 32176.</title>
        <authorList>
            <person name="Ichikawa N."/>
            <person name="Sato H."/>
            <person name="Tonouchi N."/>
        </authorList>
    </citation>
    <scope>NUCLEOTIDE SEQUENCE</scope>
    <source>
        <strain evidence="5">NBRC 32176</strain>
    </source>
</reference>
<keyword evidence="6" id="KW-1185">Reference proteome</keyword>
<sequence length="2108" mass="227143">MRLRRVATALVALLVAGAALGDVETGSASNGDSNAETTSSGSKKTRSFVKATHGSANSLTLTTFLTDAAHLHYAVLPAGLPPLDAAAVKTAAAQCRVDVSEERGGGDRADAARRLPGRGGAVERLQTAGAVAADTVTVPKAQKVVIAVENLLPNTSYDVYFVAEVIGSNGVFGPVQSVLQSSTHPEPPEIDVTAVLPANASADMVLINAAITTPGRVYFALVPAGSNEDVLLLTREDLAQNRSVRTEVDVVEPTFALHTIPLGANGSYTFQKVVGNLAPATLYDVFVMTEAPGSGEVCSEVARHAKAVRTHALAPEISALNCAPFNASATAVDIKFKLDIHQQDVHRARLETLPYFRYDLHYEVIALSDGAASKKQGTITSSAVSASAGTTATRSTDDISALRNTTIRGMFSLRNFSSVEDFHAGLTETHHANITGLQSGTLYKVKLRAETSGSHGLFGLRELTAQAKTHETAPIIHTATVQAKNRTVNSLTLTVGLARSRGNIHYVLTGKGGSASNLRSVFQQATNVGNLNHLLRERFSRDFDESDYVTGVFKFNSEERVRTTPDTSIPDSRTKPGKTEDVVEEYFQQQFEIGGLQDATSYSIALLPETTKSFGVFGRAFNTLLEAATNENASEVELRSAKPLRGNISAIELEVRMTKPKDVLFLCLDEAIELTENAANVTASDSDSCREVENRENAEISRGSSNVFTFTVGNLKEDTNYQVSLYAENARRNGVLSSQSDQAFVQTHKSAPNILETSAQPTPATTSQVTARVVLEPISPCILHYVVREAQDSTNAGMQDPVSADAIVEHSSERGQEGRPHFQHRLPPSSSSFVTGGNTFADSRAPDATTAIEVKGLSTNKTYELFVVTETSRDGNSSGVLGEPAIFNVTTHAIAPKIVLATVDPVGGSTDSVVISTNLSYPGIVHYFLSDVDFADPAIISDSDEKRIPHELRGQFMVLEEHILMEVINGTNDTRPTEPNVFVHNSTVGGLKSGTTYHVSLTTETYDSNGVFGEFPPPVLVNTHLGPPVIIPEKLSVLPVDGTSSALAMDFQLDRFGDVHYALFFRGLVPDRSRQFDNSQIAENKPEAASGSENGGNDSVAIWPPPVSTFDLTQLNGLMLKEAKLEELGIGVWVNDTISVSREDVLRGKMTHKKIEKLPANALFDVCLVSETAASGGILGWPANGSTSACHRIITHADYTNQSTLFDEISVHALEGRTDGICITLKVSKLLEAPQTTAEGHIDVVDRFAAATGRVPYFVLLDANAKSGRDVGGFLSHRGEITSAFKDASPGRGGGVVAAGMLGNITAENDTALRIDQDVLGLDANREYLLYFAYETSNSGGVFTRVNPHKHKSNDTRAENDGIPVTTHEAAPRISNAKAQPSFGHISRVTVKFDVACDSCKSALVHLLVFPDGCKFPQSVSDTLRLNQFYEMEMNVTINASSSNEQTNRECEIPLVQRRVEFEMSERQRNRKDLEEELGGDNILLANTSYIVLLATETVGSQGVLSEKFEEQLYVRTHDPAPSFTELRLEPRTGSTTELLLAFALDRPGEVHYMLGASDNAEFNVTSPHNISSKGIPNGDRHGRGKDSHDYRQEVVRMRRSVTYSDGEHVELLDYLMPGTSYTLFIVSEALPADHGVYGSIHDVKEVSTFANAPILLAHTAYPTPGTTQALTVGFRMDAPGIIYFSAVAIKPWELTHHVAKGSDRYGNRLALQDQLVAQKSLEVVKESMESESDTGWREQILEVPESGLNHTVYIVTETKNSGGIYGIVASHSGVRAHSKPPKLTSVHVSPTDARVDSLTVNISLSDRGHVHYIALPSGRGTKPPSDDLSHQSTELSILASGSVDINETAGNVQETSFTITGLTEGTSYDLFFRAETFESFGVFGAWSQPRTPKIKINGIKRNPNLHLSEMDLEYEESLVHESLQTDSHDQPTQPVDLDAGVQDAIEQTVTSENLDGFSTATKETHGASSKMQDNQQQEEVVESVTTETFVQEPIQEEHPSVDQMEQAAELNPPDVPDPGIINVGLNDQGLPQGTYEEEPLQETTGCPLNAQATASGLCECIPGYEVDEGGNSCVLSRMATAAEVAATATSAAFDVLNAHRHAPSQSA</sequence>
<organism evidence="5 6">
    <name type="scientific">Phytophthora lilii</name>
    <dbReference type="NCBI Taxonomy" id="2077276"/>
    <lineage>
        <taxon>Eukaryota</taxon>
        <taxon>Sar</taxon>
        <taxon>Stramenopiles</taxon>
        <taxon>Oomycota</taxon>
        <taxon>Peronosporomycetes</taxon>
        <taxon>Peronosporales</taxon>
        <taxon>Peronosporaceae</taxon>
        <taxon>Phytophthora</taxon>
    </lineage>
</organism>
<evidence type="ECO:0000313" key="5">
    <source>
        <dbReference type="EMBL" id="GMF18244.1"/>
    </source>
</evidence>
<dbReference type="InterPro" id="IPR036116">
    <property type="entry name" value="FN3_sf"/>
</dbReference>
<evidence type="ECO:0000256" key="2">
    <source>
        <dbReference type="SAM" id="MobiDB-lite"/>
    </source>
</evidence>
<evidence type="ECO:0000256" key="3">
    <source>
        <dbReference type="SAM" id="SignalP"/>
    </source>
</evidence>
<feature type="domain" description="Fibronectin type-III" evidence="4">
    <location>
        <begin position="1520"/>
        <end position="1636"/>
    </location>
</feature>
<dbReference type="InterPro" id="IPR013783">
    <property type="entry name" value="Ig-like_fold"/>
</dbReference>
<dbReference type="SMART" id="SM00060">
    <property type="entry name" value="FN3"/>
    <property type="match status" value="7"/>
</dbReference>
<feature type="region of interest" description="Disordered" evidence="2">
    <location>
        <begin position="1569"/>
        <end position="1588"/>
    </location>
</feature>
<proteinExistence type="predicted"/>
<feature type="domain" description="Fibronectin type-III" evidence="4">
    <location>
        <begin position="1781"/>
        <end position="1882"/>
    </location>
</feature>
<dbReference type="CDD" id="cd00063">
    <property type="entry name" value="FN3"/>
    <property type="match status" value="1"/>
</dbReference>
<dbReference type="OrthoDB" id="125194at2759"/>
<evidence type="ECO:0000259" key="4">
    <source>
        <dbReference type="SMART" id="SM00060"/>
    </source>
</evidence>
<dbReference type="PANTHER" id="PTHR13817">
    <property type="entry name" value="TITIN"/>
    <property type="match status" value="1"/>
</dbReference>
<dbReference type="EMBL" id="BSXW01000311">
    <property type="protein sequence ID" value="GMF18244.1"/>
    <property type="molecule type" value="Genomic_DNA"/>
</dbReference>
<feature type="compositionally biased region" description="Polar residues" evidence="2">
    <location>
        <begin position="26"/>
        <end position="42"/>
    </location>
</feature>
<protein>
    <submittedName>
        <fullName evidence="5">Unnamed protein product</fullName>
    </submittedName>
</protein>
<dbReference type="InterPro" id="IPR003961">
    <property type="entry name" value="FN3_dom"/>
</dbReference>
<dbReference type="SUPFAM" id="SSF49265">
    <property type="entry name" value="Fibronectin type III"/>
    <property type="match status" value="1"/>
</dbReference>
<accession>A0A9W6TSA2</accession>
<evidence type="ECO:0000256" key="1">
    <source>
        <dbReference type="ARBA" id="ARBA00022737"/>
    </source>
</evidence>
<evidence type="ECO:0000313" key="6">
    <source>
        <dbReference type="Proteomes" id="UP001165083"/>
    </source>
</evidence>
<dbReference type="Proteomes" id="UP001165083">
    <property type="component" value="Unassembled WGS sequence"/>
</dbReference>
<keyword evidence="1" id="KW-0677">Repeat</keyword>